<gene>
    <name evidence="1" type="ORF">bsdcttw_46580</name>
</gene>
<dbReference type="KEGG" id="acht:bsdcttw_46580"/>
<reference evidence="1 2" key="2">
    <citation type="submission" date="2020-08" db="EMBL/GenBank/DDBJ databases">
        <authorList>
            <person name="Ueki A."/>
            <person name="Tonouchi A."/>
        </authorList>
    </citation>
    <scope>NUCLEOTIDE SEQUENCE [LARGE SCALE GENOMIC DNA]</scope>
    <source>
        <strain evidence="1 2">CTTW</strain>
    </source>
</reference>
<organism evidence="1 2">
    <name type="scientific">Anaerocolumna chitinilytica</name>
    <dbReference type="NCBI Taxonomy" id="1727145"/>
    <lineage>
        <taxon>Bacteria</taxon>
        <taxon>Bacillati</taxon>
        <taxon>Bacillota</taxon>
        <taxon>Clostridia</taxon>
        <taxon>Lachnospirales</taxon>
        <taxon>Lachnospiraceae</taxon>
        <taxon>Anaerocolumna</taxon>
    </lineage>
</organism>
<dbReference type="Proteomes" id="UP000515703">
    <property type="component" value="Chromosome"/>
</dbReference>
<sequence>MNKDKLNAYINQRKYEIHTGINAAVGSKYEIERRLMANRLDELLELEKFIQSEPEETCITLPCKVGDTVYIIEQCCNIEGKLDGTLWDGGGGYGTATGYYCPYEDRCPHDTDDCDMSKQDKAVFEDEAKQIIIDENYITIIFENCNGKYASDFGKTVFLSREEAQEAIEKAGE</sequence>
<evidence type="ECO:0000313" key="2">
    <source>
        <dbReference type="Proteomes" id="UP000515703"/>
    </source>
</evidence>
<evidence type="ECO:0000313" key="1">
    <source>
        <dbReference type="EMBL" id="BCK01618.1"/>
    </source>
</evidence>
<accession>A0A7M3SAK0</accession>
<protein>
    <submittedName>
        <fullName evidence="1">Uncharacterized protein</fullName>
    </submittedName>
</protein>
<dbReference type="EMBL" id="AP023368">
    <property type="protein sequence ID" value="BCK01618.1"/>
    <property type="molecule type" value="Genomic_DNA"/>
</dbReference>
<reference evidence="1 2" key="1">
    <citation type="submission" date="2020-08" db="EMBL/GenBank/DDBJ databases">
        <title>Draft genome sequencing of an Anaerocolumna strain isolated from anoxic soil subjected to BSD treatment.</title>
        <authorList>
            <person name="Uek A."/>
            <person name="Tonouchi A."/>
        </authorList>
    </citation>
    <scope>NUCLEOTIDE SEQUENCE [LARGE SCALE GENOMIC DNA]</scope>
    <source>
        <strain evidence="1 2">CTTW</strain>
    </source>
</reference>
<proteinExistence type="predicted"/>
<dbReference type="RefSeq" id="WP_185257163.1">
    <property type="nucleotide sequence ID" value="NZ_AP023368.1"/>
</dbReference>
<keyword evidence="2" id="KW-1185">Reference proteome</keyword>
<dbReference type="AlphaFoldDB" id="A0A7M3SAK0"/>
<name>A0A7M3SAK0_9FIRM</name>